<keyword evidence="2 8" id="KW-0808">Transferase</keyword>
<keyword evidence="5" id="KW-0479">Metal-binding</keyword>
<keyword evidence="6" id="KW-0547">Nucleotide-binding</keyword>
<dbReference type="Pfam" id="PF01743">
    <property type="entry name" value="PolyA_pol"/>
    <property type="match status" value="1"/>
</dbReference>
<dbReference type="PANTHER" id="PTHR46173">
    <property type="entry name" value="CCA TRNA NUCLEOTIDYLTRANSFERASE 1, MITOCHONDRIAL"/>
    <property type="match status" value="1"/>
</dbReference>
<evidence type="ECO:0000256" key="8">
    <source>
        <dbReference type="RuleBase" id="RU003953"/>
    </source>
</evidence>
<dbReference type="CDD" id="cd05398">
    <property type="entry name" value="NT_ClassII-CCAase"/>
    <property type="match status" value="1"/>
</dbReference>
<comment type="cofactor">
    <cofactor evidence="1">
        <name>Mg(2+)</name>
        <dbReference type="ChEBI" id="CHEBI:18420"/>
    </cofactor>
</comment>
<protein>
    <submittedName>
        <fullName evidence="11">CCA tRNA nucleotidyltransferase</fullName>
    </submittedName>
</protein>
<accession>A0ABV9YWZ9</accession>
<dbReference type="Gene3D" id="1.10.3090.10">
    <property type="entry name" value="cca-adding enzyme, domain 2"/>
    <property type="match status" value="1"/>
</dbReference>
<feature type="domain" description="tRNA nucleotidyltransferase/poly(A) polymerase RNA and SrmB- binding" evidence="10">
    <location>
        <begin position="183"/>
        <end position="230"/>
    </location>
</feature>
<keyword evidence="4" id="KW-0548">Nucleotidyltransferase</keyword>
<dbReference type="RefSeq" id="WP_114955506.1">
    <property type="nucleotide sequence ID" value="NZ_JBHSJF010000001.1"/>
</dbReference>
<keyword evidence="7" id="KW-0460">Magnesium</keyword>
<gene>
    <name evidence="11" type="ORF">ACFPFW_01780</name>
</gene>
<comment type="caution">
    <text evidence="11">The sequence shown here is derived from an EMBL/GenBank/DDBJ whole genome shotgun (WGS) entry which is preliminary data.</text>
</comment>
<evidence type="ECO:0000256" key="3">
    <source>
        <dbReference type="ARBA" id="ARBA00022694"/>
    </source>
</evidence>
<evidence type="ECO:0000313" key="12">
    <source>
        <dbReference type="Proteomes" id="UP001595796"/>
    </source>
</evidence>
<dbReference type="InterPro" id="IPR032828">
    <property type="entry name" value="PolyA_RNA-bd"/>
</dbReference>
<evidence type="ECO:0000256" key="1">
    <source>
        <dbReference type="ARBA" id="ARBA00001946"/>
    </source>
</evidence>
<dbReference type="Proteomes" id="UP001595796">
    <property type="component" value="Unassembled WGS sequence"/>
</dbReference>
<reference evidence="12" key="1">
    <citation type="journal article" date="2019" name="Int. J. Syst. Evol. Microbiol.">
        <title>The Global Catalogue of Microorganisms (GCM) 10K type strain sequencing project: providing services to taxonomists for standard genome sequencing and annotation.</title>
        <authorList>
            <consortium name="The Broad Institute Genomics Platform"/>
            <consortium name="The Broad Institute Genome Sequencing Center for Infectious Disease"/>
            <person name="Wu L."/>
            <person name="Ma J."/>
        </authorList>
    </citation>
    <scope>NUCLEOTIDE SEQUENCE [LARGE SCALE GENOMIC DNA]</scope>
    <source>
        <strain evidence="12">CGMCC 1.16444</strain>
    </source>
</reference>
<keyword evidence="12" id="KW-1185">Reference proteome</keyword>
<evidence type="ECO:0000259" key="9">
    <source>
        <dbReference type="Pfam" id="PF01743"/>
    </source>
</evidence>
<dbReference type="InterPro" id="IPR002646">
    <property type="entry name" value="PolA_pol_head_dom"/>
</dbReference>
<keyword evidence="3" id="KW-0819">tRNA processing</keyword>
<dbReference type="EMBL" id="JBHSJF010000001">
    <property type="protein sequence ID" value="MFC5066744.1"/>
    <property type="molecule type" value="Genomic_DNA"/>
</dbReference>
<evidence type="ECO:0000259" key="10">
    <source>
        <dbReference type="Pfam" id="PF12627"/>
    </source>
</evidence>
<evidence type="ECO:0000256" key="2">
    <source>
        <dbReference type="ARBA" id="ARBA00022679"/>
    </source>
</evidence>
<dbReference type="InterPro" id="IPR043519">
    <property type="entry name" value="NT_sf"/>
</dbReference>
<comment type="similarity">
    <text evidence="8">Belongs to the tRNA nucleotidyltransferase/poly(A) polymerase family.</text>
</comment>
<evidence type="ECO:0000256" key="6">
    <source>
        <dbReference type="ARBA" id="ARBA00022741"/>
    </source>
</evidence>
<dbReference type="Pfam" id="PF12627">
    <property type="entry name" value="PolyA_pol_RNAbd"/>
    <property type="match status" value="1"/>
</dbReference>
<dbReference type="PANTHER" id="PTHR46173:SF1">
    <property type="entry name" value="CCA TRNA NUCLEOTIDYLTRANSFERASE 1, MITOCHONDRIAL"/>
    <property type="match status" value="1"/>
</dbReference>
<evidence type="ECO:0000256" key="7">
    <source>
        <dbReference type="ARBA" id="ARBA00022842"/>
    </source>
</evidence>
<keyword evidence="8" id="KW-0694">RNA-binding</keyword>
<dbReference type="SUPFAM" id="SSF81891">
    <property type="entry name" value="Poly A polymerase C-terminal region-like"/>
    <property type="match status" value="1"/>
</dbReference>
<name>A0ABV9YWZ9_9HYPH</name>
<evidence type="ECO:0000256" key="4">
    <source>
        <dbReference type="ARBA" id="ARBA00022695"/>
    </source>
</evidence>
<evidence type="ECO:0000313" key="11">
    <source>
        <dbReference type="EMBL" id="MFC5066744.1"/>
    </source>
</evidence>
<organism evidence="11 12">
    <name type="scientific">Flaviflagellibacter deserti</name>
    <dbReference type="NCBI Taxonomy" id="2267266"/>
    <lineage>
        <taxon>Bacteria</taxon>
        <taxon>Pseudomonadati</taxon>
        <taxon>Pseudomonadota</taxon>
        <taxon>Alphaproteobacteria</taxon>
        <taxon>Hyphomicrobiales</taxon>
        <taxon>Flaviflagellibacter</taxon>
    </lineage>
</organism>
<dbReference type="SUPFAM" id="SSF81301">
    <property type="entry name" value="Nucleotidyltransferase"/>
    <property type="match status" value="1"/>
</dbReference>
<sequence>MMGAIRQVLAERHLARLFEALDGQGEEIRIAGGAVRDALLGTVPDEIDLATTALPDEIVRRAEAAGLKPVPTGIEHGTVTVVVDGRPFEVTTLRRDVETDGRHAVVAFGRDWEEDAKRRDFTINGLFLDREGQVHDFIGGKSDIEARRIRFIGDATTRIREDYLRILRFFRFFARYADGDPDEEALHAAIAEREGLLNLSRERIRVELLKTLAARRAADAFDILSETGLFGLVTGGIARLSRLRRLWELEQILGRRPDPVLRLAAVGLFVEDDAERLRERLRLSNEEAGRLRALAGPPFDASGEASSKVLLYRLGAPTYDGRVMLGWIDAGASPMDFAWRDRLTLPERWTAPRFPIGGTDLSRWGVDKGPEMGSLLKALEERWIAAGFPDDMDFGAELARIRG</sequence>
<dbReference type="InterPro" id="IPR050264">
    <property type="entry name" value="Bact_CCA-adding_enz_type3_sf"/>
</dbReference>
<feature type="domain" description="Poly A polymerase head" evidence="9">
    <location>
        <begin position="29"/>
        <end position="150"/>
    </location>
</feature>
<proteinExistence type="inferred from homology"/>
<dbReference type="Gene3D" id="3.30.460.10">
    <property type="entry name" value="Beta Polymerase, domain 2"/>
    <property type="match status" value="1"/>
</dbReference>
<evidence type="ECO:0000256" key="5">
    <source>
        <dbReference type="ARBA" id="ARBA00022723"/>
    </source>
</evidence>